<accession>A0ABV6PX56</accession>
<proteinExistence type="inferred from homology"/>
<dbReference type="SUPFAM" id="SSF53850">
    <property type="entry name" value="Periplasmic binding protein-like II"/>
    <property type="match status" value="1"/>
</dbReference>
<evidence type="ECO:0000256" key="2">
    <source>
        <dbReference type="ARBA" id="ARBA00010742"/>
    </source>
</evidence>
<comment type="caution">
    <text evidence="4">The sequence shown here is derived from an EMBL/GenBank/DDBJ whole genome shotgun (WGS) entry which is preliminary data.</text>
</comment>
<comment type="subcellular location">
    <subcellularLocation>
        <location evidence="1">Periplasm</location>
    </subcellularLocation>
</comment>
<comment type="similarity">
    <text evidence="2">Belongs to the bacterial solute-binding protein SsuA/TauA family.</text>
</comment>
<dbReference type="Gene3D" id="3.40.190.10">
    <property type="entry name" value="Periplasmic binding protein-like II"/>
    <property type="match status" value="2"/>
</dbReference>
<keyword evidence="5" id="KW-1185">Reference proteome</keyword>
<evidence type="ECO:0000256" key="3">
    <source>
        <dbReference type="ARBA" id="ARBA00022729"/>
    </source>
</evidence>
<dbReference type="Pfam" id="PF13379">
    <property type="entry name" value="NMT1_2"/>
    <property type="match status" value="1"/>
</dbReference>
<evidence type="ECO:0000313" key="5">
    <source>
        <dbReference type="Proteomes" id="UP001589834"/>
    </source>
</evidence>
<dbReference type="PANTHER" id="PTHR30024">
    <property type="entry name" value="ALIPHATIC SULFONATES-BINDING PROTEIN-RELATED"/>
    <property type="match status" value="1"/>
</dbReference>
<organism evidence="4 5">
    <name type="scientific">Ottowia pentelensis</name>
    <dbReference type="NCBI Taxonomy" id="511108"/>
    <lineage>
        <taxon>Bacteria</taxon>
        <taxon>Pseudomonadati</taxon>
        <taxon>Pseudomonadota</taxon>
        <taxon>Betaproteobacteria</taxon>
        <taxon>Burkholderiales</taxon>
        <taxon>Comamonadaceae</taxon>
        <taxon>Ottowia</taxon>
    </lineage>
</organism>
<evidence type="ECO:0000313" key="4">
    <source>
        <dbReference type="EMBL" id="MFC0593533.1"/>
    </source>
</evidence>
<dbReference type="RefSeq" id="WP_293224408.1">
    <property type="nucleotide sequence ID" value="NZ_JBHLTN010000028.1"/>
</dbReference>
<dbReference type="EMBL" id="JBHLTN010000028">
    <property type="protein sequence ID" value="MFC0593533.1"/>
    <property type="molecule type" value="Genomic_DNA"/>
</dbReference>
<sequence>MLTACPSPDLQRRRWLAAAPALGLLASPALRAQTRPERPRVTVAVGGLATLYYLPLTLAQQLHYFDDEGLSVDLQDHPGGGPAEQAMVSGHADLVAGAYEHTVILRQRGINCRAFTLLGRAPQAVLGVGGPALPEFRDARQLRGQRIGISAADSATQWFARLVLARAGVRADEVSWVGVGTGAAAAAALQEGRIGAIASVDPVISQLEFRAQIRVIADARSLRSTQQLYGGPMPGGCLYAPQGFIVRYPNTVQALANALVRALKWLQTAGPSDIVRAVPESAMSGDRAIYLSALDKVREAFSPDGLISEAAVTTAHELVARHVPAVAPVRAPAPATTYTNEFAQRAKLRFGA</sequence>
<reference evidence="4 5" key="1">
    <citation type="submission" date="2024-09" db="EMBL/GenBank/DDBJ databases">
        <authorList>
            <person name="Sun Q."/>
            <person name="Mori K."/>
        </authorList>
    </citation>
    <scope>NUCLEOTIDE SEQUENCE [LARGE SCALE GENOMIC DNA]</scope>
    <source>
        <strain evidence="4 5">NCAIM B.02336</strain>
    </source>
</reference>
<dbReference type="Proteomes" id="UP001589834">
    <property type="component" value="Unassembled WGS sequence"/>
</dbReference>
<protein>
    <submittedName>
        <fullName evidence="4">ABC transporter substrate-binding protein</fullName>
    </submittedName>
</protein>
<keyword evidence="3" id="KW-0732">Signal</keyword>
<evidence type="ECO:0000256" key="1">
    <source>
        <dbReference type="ARBA" id="ARBA00004418"/>
    </source>
</evidence>
<dbReference type="PANTHER" id="PTHR30024:SF47">
    <property type="entry name" value="TAURINE-BINDING PERIPLASMIC PROTEIN"/>
    <property type="match status" value="1"/>
</dbReference>
<name>A0ABV6PX56_9BURK</name>
<gene>
    <name evidence="4" type="ORF">ACFFGG_13330</name>
</gene>